<dbReference type="EMBL" id="BAABHF010000026">
    <property type="protein sequence ID" value="GAA4501689.1"/>
    <property type="molecule type" value="Genomic_DNA"/>
</dbReference>
<proteinExistence type="predicted"/>
<keyword evidence="1" id="KW-0472">Membrane</keyword>
<evidence type="ECO:0000313" key="2">
    <source>
        <dbReference type="EMBL" id="GAA4501689.1"/>
    </source>
</evidence>
<organism evidence="2 3">
    <name type="scientific">Actinoallomurus oryzae</name>
    <dbReference type="NCBI Taxonomy" id="502180"/>
    <lineage>
        <taxon>Bacteria</taxon>
        <taxon>Bacillati</taxon>
        <taxon>Actinomycetota</taxon>
        <taxon>Actinomycetes</taxon>
        <taxon>Streptosporangiales</taxon>
        <taxon>Thermomonosporaceae</taxon>
        <taxon>Actinoallomurus</taxon>
    </lineage>
</organism>
<dbReference type="RefSeq" id="WP_345468375.1">
    <property type="nucleotide sequence ID" value="NZ_BAABHF010000026.1"/>
</dbReference>
<keyword evidence="1" id="KW-1133">Transmembrane helix</keyword>
<sequence length="150" mass="15805">MADTETADDARDTRAVGYDRLAIASITLSVVGLVLAVATWAAWLLLIRPTPLRIYRTGLAGPVSPYMDIVGRTVTYVIGSLWFAVLPVSVLSIVLAWLELRLGPRPESEAVARAAVVAGAVALLLALAGAIVFSIRMGQAPVIPLQNEGA</sequence>
<feature type="transmembrane region" description="Helical" evidence="1">
    <location>
        <begin position="21"/>
        <end position="46"/>
    </location>
</feature>
<gene>
    <name evidence="2" type="ORF">GCM10023191_052120</name>
</gene>
<accession>A0ABP8QG84</accession>
<evidence type="ECO:0000313" key="3">
    <source>
        <dbReference type="Proteomes" id="UP001500503"/>
    </source>
</evidence>
<keyword evidence="3" id="KW-1185">Reference proteome</keyword>
<keyword evidence="1" id="KW-0812">Transmembrane</keyword>
<comment type="caution">
    <text evidence="2">The sequence shown here is derived from an EMBL/GenBank/DDBJ whole genome shotgun (WGS) entry which is preliminary data.</text>
</comment>
<name>A0ABP8QG84_9ACTN</name>
<feature type="transmembrane region" description="Helical" evidence="1">
    <location>
        <begin position="74"/>
        <end position="98"/>
    </location>
</feature>
<protein>
    <submittedName>
        <fullName evidence="2">Uncharacterized protein</fullName>
    </submittedName>
</protein>
<evidence type="ECO:0000256" key="1">
    <source>
        <dbReference type="SAM" id="Phobius"/>
    </source>
</evidence>
<reference evidence="3" key="1">
    <citation type="journal article" date="2019" name="Int. J. Syst. Evol. Microbiol.">
        <title>The Global Catalogue of Microorganisms (GCM) 10K type strain sequencing project: providing services to taxonomists for standard genome sequencing and annotation.</title>
        <authorList>
            <consortium name="The Broad Institute Genomics Platform"/>
            <consortium name="The Broad Institute Genome Sequencing Center for Infectious Disease"/>
            <person name="Wu L."/>
            <person name="Ma J."/>
        </authorList>
    </citation>
    <scope>NUCLEOTIDE SEQUENCE [LARGE SCALE GENOMIC DNA]</scope>
    <source>
        <strain evidence="3">JCM 17933</strain>
    </source>
</reference>
<dbReference type="Proteomes" id="UP001500503">
    <property type="component" value="Unassembled WGS sequence"/>
</dbReference>
<feature type="transmembrane region" description="Helical" evidence="1">
    <location>
        <begin position="110"/>
        <end position="133"/>
    </location>
</feature>